<dbReference type="Proteomes" id="UP000475862">
    <property type="component" value="Unassembled WGS sequence"/>
</dbReference>
<protein>
    <submittedName>
        <fullName evidence="2">Uncharacterized protein</fullName>
    </submittedName>
</protein>
<dbReference type="EMBL" id="VYZN01000070">
    <property type="protein sequence ID" value="KAE9524229.1"/>
    <property type="molecule type" value="Genomic_DNA"/>
</dbReference>
<reference evidence="2 3" key="1">
    <citation type="submission" date="2019-08" db="EMBL/GenBank/DDBJ databases">
        <title>The genome of the soybean aphid Biotype 1, its phylome, world population structure and adaptation to the North American continent.</title>
        <authorList>
            <person name="Giordano R."/>
            <person name="Donthu R.K."/>
            <person name="Hernandez A.G."/>
            <person name="Wright C.L."/>
            <person name="Zimin A.V."/>
        </authorList>
    </citation>
    <scope>NUCLEOTIDE SEQUENCE [LARGE SCALE GENOMIC DNA]</scope>
    <source>
        <tissue evidence="2">Whole aphids</tissue>
    </source>
</reference>
<name>A0A6G0T0X6_APHGL</name>
<organism evidence="2 3">
    <name type="scientific">Aphis glycines</name>
    <name type="common">Soybean aphid</name>
    <dbReference type="NCBI Taxonomy" id="307491"/>
    <lineage>
        <taxon>Eukaryota</taxon>
        <taxon>Metazoa</taxon>
        <taxon>Ecdysozoa</taxon>
        <taxon>Arthropoda</taxon>
        <taxon>Hexapoda</taxon>
        <taxon>Insecta</taxon>
        <taxon>Pterygota</taxon>
        <taxon>Neoptera</taxon>
        <taxon>Paraneoptera</taxon>
        <taxon>Hemiptera</taxon>
        <taxon>Sternorrhyncha</taxon>
        <taxon>Aphidomorpha</taxon>
        <taxon>Aphidoidea</taxon>
        <taxon>Aphididae</taxon>
        <taxon>Aphidini</taxon>
        <taxon>Aphis</taxon>
        <taxon>Aphis</taxon>
    </lineage>
</organism>
<comment type="caution">
    <text evidence="2">The sequence shown here is derived from an EMBL/GenBank/DDBJ whole genome shotgun (WGS) entry which is preliminary data.</text>
</comment>
<feature type="transmembrane region" description="Helical" evidence="1">
    <location>
        <begin position="96"/>
        <end position="113"/>
    </location>
</feature>
<proteinExistence type="predicted"/>
<keyword evidence="1" id="KW-1133">Transmembrane helix</keyword>
<keyword evidence="1" id="KW-0472">Membrane</keyword>
<gene>
    <name evidence="2" type="ORF">AGLY_015268</name>
</gene>
<keyword evidence="1" id="KW-0812">Transmembrane</keyword>
<evidence type="ECO:0000313" key="3">
    <source>
        <dbReference type="Proteomes" id="UP000475862"/>
    </source>
</evidence>
<dbReference type="AlphaFoldDB" id="A0A6G0T0X6"/>
<sequence length="264" mass="30947">MDNIQKILIYSSKIECFYILVHLASFIEFKVLKFSIFGLKDIRFINDLKIICSRNAFIHTNGVDECYMVNNVTFTQIKNYFAIRRRFFENIAIRNISYYFVVMVSYARVLWLFGNNKKLIDLLDDEVQLISNEQLSGSQLLLFKILSKSMMNVTSKKFLLKQQQQKKKKWASGYRSAIPQTLTFGENFKILTKFIKITKMSKLFVTIVYVFMTTENRLLAQLVNCHIRKLDGLNKRATIATPSLWALKYFPSFSRESHALDDNT</sequence>
<evidence type="ECO:0000313" key="2">
    <source>
        <dbReference type="EMBL" id="KAE9524229.1"/>
    </source>
</evidence>
<accession>A0A6G0T0X6</accession>
<keyword evidence="3" id="KW-1185">Reference proteome</keyword>
<evidence type="ECO:0000256" key="1">
    <source>
        <dbReference type="SAM" id="Phobius"/>
    </source>
</evidence>